<keyword evidence="1" id="KW-0472">Membrane</keyword>
<dbReference type="Pfam" id="PF05699">
    <property type="entry name" value="Dimer_Tnp_hAT"/>
    <property type="match status" value="1"/>
</dbReference>
<dbReference type="InterPro" id="IPR025525">
    <property type="entry name" value="hAT-like_transposase_RNase-H"/>
</dbReference>
<protein>
    <recommendedName>
        <fullName evidence="7">Cytokinin riboside 5'-monophosphate phosphoribohydrolase</fullName>
    </recommendedName>
</protein>
<dbReference type="GO" id="GO:0003677">
    <property type="term" value="F:DNA binding"/>
    <property type="evidence" value="ECO:0007669"/>
    <property type="project" value="InterPro"/>
</dbReference>
<comment type="caution">
    <text evidence="5">The sequence shown here is derived from an EMBL/GenBank/DDBJ whole genome shotgun (WGS) entry which is preliminary data.</text>
</comment>
<keyword evidence="1" id="KW-0812">Transmembrane</keyword>
<dbReference type="InterPro" id="IPR008906">
    <property type="entry name" value="HATC_C_dom"/>
</dbReference>
<dbReference type="GO" id="GO:0046983">
    <property type="term" value="F:protein dimerization activity"/>
    <property type="evidence" value="ECO:0007669"/>
    <property type="project" value="InterPro"/>
</dbReference>
<dbReference type="InterPro" id="IPR012936">
    <property type="entry name" value="Erv_C"/>
</dbReference>
<dbReference type="GO" id="GO:0016787">
    <property type="term" value="F:hydrolase activity"/>
    <property type="evidence" value="ECO:0007669"/>
    <property type="project" value="InterPro"/>
</dbReference>
<keyword evidence="6" id="KW-1185">Reference proteome</keyword>
<feature type="domain" description="Endoplasmic reticulum vesicle transporter C-terminal" evidence="3">
    <location>
        <begin position="385"/>
        <end position="449"/>
    </location>
</feature>
<evidence type="ECO:0000313" key="6">
    <source>
        <dbReference type="Proteomes" id="UP000734854"/>
    </source>
</evidence>
<name>A0A8J5HTM1_ZINOF</name>
<dbReference type="InterPro" id="IPR012337">
    <property type="entry name" value="RNaseH-like_sf"/>
</dbReference>
<dbReference type="Gene3D" id="3.40.50.450">
    <property type="match status" value="1"/>
</dbReference>
<feature type="domain" description="hAT-like transposase RNase-H fold" evidence="4">
    <location>
        <begin position="86"/>
        <end position="189"/>
    </location>
</feature>
<dbReference type="Pfam" id="PF03641">
    <property type="entry name" value="Lysine_decarbox"/>
    <property type="match status" value="1"/>
</dbReference>
<proteinExistence type="predicted"/>
<evidence type="ECO:0008006" key="7">
    <source>
        <dbReference type="Google" id="ProtNLM"/>
    </source>
</evidence>
<dbReference type="Pfam" id="PF14372">
    <property type="entry name" value="hAT-like_RNase-H"/>
    <property type="match status" value="1"/>
</dbReference>
<dbReference type="AlphaFoldDB" id="A0A8J5HTM1"/>
<dbReference type="GO" id="GO:0009691">
    <property type="term" value="P:cytokinin biosynthetic process"/>
    <property type="evidence" value="ECO:0007669"/>
    <property type="project" value="InterPro"/>
</dbReference>
<feature type="transmembrane region" description="Helical" evidence="1">
    <location>
        <begin position="427"/>
        <end position="453"/>
    </location>
</feature>
<evidence type="ECO:0000259" key="3">
    <source>
        <dbReference type="Pfam" id="PF07970"/>
    </source>
</evidence>
<dbReference type="EMBL" id="JACMSC010000002">
    <property type="protein sequence ID" value="KAG6533618.1"/>
    <property type="molecule type" value="Genomic_DNA"/>
</dbReference>
<dbReference type="InterPro" id="IPR005269">
    <property type="entry name" value="LOG"/>
</dbReference>
<reference evidence="5 6" key="1">
    <citation type="submission" date="2020-08" db="EMBL/GenBank/DDBJ databases">
        <title>Plant Genome Project.</title>
        <authorList>
            <person name="Zhang R.-G."/>
        </authorList>
    </citation>
    <scope>NUCLEOTIDE SEQUENCE [LARGE SCALE GENOMIC DNA]</scope>
    <source>
        <tissue evidence="5">Rhizome</tissue>
    </source>
</reference>
<dbReference type="Proteomes" id="UP000734854">
    <property type="component" value="Unassembled WGS sequence"/>
</dbReference>
<dbReference type="SUPFAM" id="SSF53098">
    <property type="entry name" value="Ribonuclease H-like"/>
    <property type="match status" value="1"/>
</dbReference>
<dbReference type="PANTHER" id="PTHR23272:SF177">
    <property type="entry name" value="ZINC FINGER BED DOMAIN-CONTAINING PROTEIN RICESLEEPER 1-LIKE"/>
    <property type="match status" value="1"/>
</dbReference>
<dbReference type="NCBIfam" id="TIGR00730">
    <property type="entry name" value="Rossman fold protein, TIGR00730 family"/>
    <property type="match status" value="1"/>
</dbReference>
<dbReference type="Pfam" id="PF07970">
    <property type="entry name" value="COPIIcoated_ERV"/>
    <property type="match status" value="1"/>
</dbReference>
<sequence>MLNTAQKFERAFDRFDEQDPCFKLDLQYTEWQVILNENEEMIFESDGKPKRELKTFDGKPTSADWNNVRLFASLLQVFYELTLKVSGSLYVTSNTFAHEISYIHTILKEWQQSDDIDVYSMGIRMKNKFDKYWGDPEKMNKLLYIAVVLDPRHKLDFVEFMLIELYGDEKGAKVGKIIKDTLFALYKNYKEKMEPQCGTSIVSSIPESVDNDNTSTNMSDLKRQAIIAKYKKQKAQVFGDGNMSELDKYLNEIVEEYCDTFDILGWWKQNCHRFPILSQIARDVLAIPISTVASESAFSTSGRVLDCFRSSLTPNVVESLICTQDWLRLNLQSLNVEEILEDVEKLENDIRHIPYVQSSSIFLMDLSQISGCCVYEMAAHRPAFKAFFSVTDHFRDGNAQPDHLHGVYFFYDFSPIKVIFTEENRSFLHYVTQLCAIIGGVFTVSGIIDAFVYHGNRTIKKKREIGKYRSEILGESIGEVKRVTDMHERKSEMVKNADAFIALPGGYGTMEELLEIIAWSQLGIHHKPVGILNVDGYYNDLIQLFDKGVREGFIEDSVSHIVISADNVEELLRKMEAKAGEERRREANKKRRSS</sequence>
<dbReference type="InterPro" id="IPR031100">
    <property type="entry name" value="LOG_fam"/>
</dbReference>
<keyword evidence="1" id="KW-1133">Transmembrane helix</keyword>
<gene>
    <name evidence="5" type="ORF">ZIOFF_007493</name>
</gene>
<organism evidence="5 6">
    <name type="scientific">Zingiber officinale</name>
    <name type="common">Ginger</name>
    <name type="synonym">Amomum zingiber</name>
    <dbReference type="NCBI Taxonomy" id="94328"/>
    <lineage>
        <taxon>Eukaryota</taxon>
        <taxon>Viridiplantae</taxon>
        <taxon>Streptophyta</taxon>
        <taxon>Embryophyta</taxon>
        <taxon>Tracheophyta</taxon>
        <taxon>Spermatophyta</taxon>
        <taxon>Magnoliopsida</taxon>
        <taxon>Liliopsida</taxon>
        <taxon>Zingiberales</taxon>
        <taxon>Zingiberaceae</taxon>
        <taxon>Zingiber</taxon>
    </lineage>
</organism>
<evidence type="ECO:0000256" key="1">
    <source>
        <dbReference type="SAM" id="Phobius"/>
    </source>
</evidence>
<dbReference type="PANTHER" id="PTHR23272">
    <property type="entry name" value="BED FINGER-RELATED"/>
    <property type="match status" value="1"/>
</dbReference>
<accession>A0A8J5HTM1</accession>
<evidence type="ECO:0000259" key="4">
    <source>
        <dbReference type="Pfam" id="PF14372"/>
    </source>
</evidence>
<dbReference type="SUPFAM" id="SSF102405">
    <property type="entry name" value="MCP/YpsA-like"/>
    <property type="match status" value="1"/>
</dbReference>
<feature type="domain" description="HAT C-terminal dimerisation" evidence="2">
    <location>
        <begin position="245"/>
        <end position="327"/>
    </location>
</feature>
<evidence type="ECO:0000313" key="5">
    <source>
        <dbReference type="EMBL" id="KAG6533618.1"/>
    </source>
</evidence>
<evidence type="ECO:0000259" key="2">
    <source>
        <dbReference type="Pfam" id="PF05699"/>
    </source>
</evidence>